<dbReference type="InterPro" id="IPR029068">
    <property type="entry name" value="Glyas_Bleomycin-R_OHBP_Dase"/>
</dbReference>
<evidence type="ECO:0000313" key="3">
    <source>
        <dbReference type="Proteomes" id="UP001597452"/>
    </source>
</evidence>
<dbReference type="EMBL" id="JBHUMZ010000013">
    <property type="protein sequence ID" value="MFD2638066.1"/>
    <property type="molecule type" value="Genomic_DNA"/>
</dbReference>
<dbReference type="InterPro" id="IPR004360">
    <property type="entry name" value="Glyas_Fos-R_dOase_dom"/>
</dbReference>
<accession>A0ABW5Q8N5</accession>
<sequence length="122" mass="13834">MSFTFKQIDHVQLAAPRGSEDEARAFFIDALGFEEVEKPEALKKNGGVWFQRGDIQIHIGVEEPFNPAKKAHPALEVTNLDELMKHLEGKGVAYKQDNKLPGADRIYVTDPFGNRIEILEWQ</sequence>
<evidence type="ECO:0000313" key="2">
    <source>
        <dbReference type="EMBL" id="MFD2638066.1"/>
    </source>
</evidence>
<dbReference type="SUPFAM" id="SSF54593">
    <property type="entry name" value="Glyoxalase/Bleomycin resistance protein/Dihydroxybiphenyl dioxygenase"/>
    <property type="match status" value="1"/>
</dbReference>
<comment type="caution">
    <text evidence="2">The sequence shown here is derived from an EMBL/GenBank/DDBJ whole genome shotgun (WGS) entry which is preliminary data.</text>
</comment>
<feature type="domain" description="VOC" evidence="1">
    <location>
        <begin position="7"/>
        <end position="121"/>
    </location>
</feature>
<protein>
    <submittedName>
        <fullName evidence="2">VOC family protein</fullName>
    </submittedName>
</protein>
<keyword evidence="3" id="KW-1185">Reference proteome</keyword>
<organism evidence="2 3">
    <name type="scientific">Piscibacillus salipiscarius</name>
    <dbReference type="NCBI Taxonomy" id="299480"/>
    <lineage>
        <taxon>Bacteria</taxon>
        <taxon>Bacillati</taxon>
        <taxon>Bacillota</taxon>
        <taxon>Bacilli</taxon>
        <taxon>Bacillales</taxon>
        <taxon>Bacillaceae</taxon>
        <taxon>Piscibacillus</taxon>
    </lineage>
</organism>
<name>A0ABW5Q8N5_9BACI</name>
<evidence type="ECO:0000259" key="1">
    <source>
        <dbReference type="PROSITE" id="PS51819"/>
    </source>
</evidence>
<gene>
    <name evidence="2" type="ORF">ACFSW4_04185</name>
</gene>
<dbReference type="PANTHER" id="PTHR39175">
    <property type="entry name" value="FAMILY PROTEIN, PUTATIVE (AFU_ORTHOLOGUE AFUA_3G15060)-RELATED"/>
    <property type="match status" value="1"/>
</dbReference>
<dbReference type="InterPro" id="IPR037523">
    <property type="entry name" value="VOC_core"/>
</dbReference>
<dbReference type="Proteomes" id="UP001597452">
    <property type="component" value="Unassembled WGS sequence"/>
</dbReference>
<proteinExistence type="predicted"/>
<dbReference type="PANTHER" id="PTHR39175:SF1">
    <property type="entry name" value="FAMILY PROTEIN, PUTATIVE (AFU_ORTHOLOGUE AFUA_3G15060)-RELATED"/>
    <property type="match status" value="1"/>
</dbReference>
<dbReference type="Gene3D" id="3.10.180.10">
    <property type="entry name" value="2,3-Dihydroxybiphenyl 1,2-Dioxygenase, domain 1"/>
    <property type="match status" value="1"/>
</dbReference>
<dbReference type="PROSITE" id="PS51819">
    <property type="entry name" value="VOC"/>
    <property type="match status" value="1"/>
</dbReference>
<reference evidence="3" key="1">
    <citation type="journal article" date="2019" name="Int. J. Syst. Evol. Microbiol.">
        <title>The Global Catalogue of Microorganisms (GCM) 10K type strain sequencing project: providing services to taxonomists for standard genome sequencing and annotation.</title>
        <authorList>
            <consortium name="The Broad Institute Genomics Platform"/>
            <consortium name="The Broad Institute Genome Sequencing Center for Infectious Disease"/>
            <person name="Wu L."/>
            <person name="Ma J."/>
        </authorList>
    </citation>
    <scope>NUCLEOTIDE SEQUENCE [LARGE SCALE GENOMIC DNA]</scope>
    <source>
        <strain evidence="3">TISTR 1571</strain>
    </source>
</reference>
<dbReference type="Pfam" id="PF00903">
    <property type="entry name" value="Glyoxalase"/>
    <property type="match status" value="1"/>
</dbReference>
<dbReference type="RefSeq" id="WP_377327632.1">
    <property type="nucleotide sequence ID" value="NZ_JBHUMZ010000013.1"/>
</dbReference>